<dbReference type="InterPro" id="IPR036312">
    <property type="entry name" value="Bifun_inhib/LTP/seed_sf"/>
</dbReference>
<comment type="similarity">
    <text evidence="1">Belongs to the plant LTP family.</text>
</comment>
<dbReference type="InterPro" id="IPR043325">
    <property type="entry name" value="LTSS"/>
</dbReference>
<name>A0A835HXH0_9MAGN</name>
<evidence type="ECO:0000256" key="4">
    <source>
        <dbReference type="ARBA" id="ARBA00023180"/>
    </source>
</evidence>
<dbReference type="SMART" id="SM00499">
    <property type="entry name" value="AAI"/>
    <property type="match status" value="1"/>
</dbReference>
<feature type="domain" description="Bifunctional inhibitor/plant lipid transfer protein/seed storage helical" evidence="7">
    <location>
        <begin position="35"/>
        <end position="112"/>
    </location>
</feature>
<dbReference type="Pfam" id="PF14368">
    <property type="entry name" value="LTP_2"/>
    <property type="match status" value="1"/>
</dbReference>
<evidence type="ECO:0000256" key="1">
    <source>
        <dbReference type="ARBA" id="ARBA00009748"/>
    </source>
</evidence>
<dbReference type="CDD" id="cd00010">
    <property type="entry name" value="AAI_LTSS"/>
    <property type="match status" value="1"/>
</dbReference>
<evidence type="ECO:0000256" key="6">
    <source>
        <dbReference type="SAM" id="SignalP"/>
    </source>
</evidence>
<accession>A0A835HXH0</accession>
<keyword evidence="9" id="KW-1185">Reference proteome</keyword>
<evidence type="ECO:0000256" key="3">
    <source>
        <dbReference type="ARBA" id="ARBA00023157"/>
    </source>
</evidence>
<keyword evidence="4" id="KW-0325">Glycoprotein</keyword>
<proteinExistence type="inferred from homology"/>
<feature type="chain" id="PRO_5033024257" description="Bifunctional inhibitor/plant lipid transfer protein/seed storage helical domain-containing protein" evidence="6">
    <location>
        <begin position="30"/>
        <end position="207"/>
    </location>
</feature>
<feature type="region of interest" description="Disordered" evidence="5">
    <location>
        <begin position="132"/>
        <end position="174"/>
    </location>
</feature>
<dbReference type="OrthoDB" id="1914452at2759"/>
<evidence type="ECO:0000256" key="5">
    <source>
        <dbReference type="SAM" id="MobiDB-lite"/>
    </source>
</evidence>
<dbReference type="InterPro" id="IPR016140">
    <property type="entry name" value="Bifunc_inhib/LTP/seed_store"/>
</dbReference>
<feature type="compositionally biased region" description="Low complexity" evidence="5">
    <location>
        <begin position="162"/>
        <end position="174"/>
    </location>
</feature>
<dbReference type="PANTHER" id="PTHR33044">
    <property type="entry name" value="BIFUNCTIONAL INHIBITOR/LIPID-TRANSFER PROTEIN/SEED STORAGE 2S ALBUMIN SUPERFAMILY PROTEIN-RELATED"/>
    <property type="match status" value="1"/>
</dbReference>
<evidence type="ECO:0000313" key="8">
    <source>
        <dbReference type="EMBL" id="KAF9605098.1"/>
    </source>
</evidence>
<comment type="caution">
    <text evidence="8">The sequence shown here is derived from an EMBL/GenBank/DDBJ whole genome shotgun (WGS) entry which is preliminary data.</text>
</comment>
<dbReference type="PROSITE" id="PS51257">
    <property type="entry name" value="PROKAR_LIPOPROTEIN"/>
    <property type="match status" value="1"/>
</dbReference>
<organism evidence="8 9">
    <name type="scientific">Coptis chinensis</name>
    <dbReference type="NCBI Taxonomy" id="261450"/>
    <lineage>
        <taxon>Eukaryota</taxon>
        <taxon>Viridiplantae</taxon>
        <taxon>Streptophyta</taxon>
        <taxon>Embryophyta</taxon>
        <taxon>Tracheophyta</taxon>
        <taxon>Spermatophyta</taxon>
        <taxon>Magnoliopsida</taxon>
        <taxon>Ranunculales</taxon>
        <taxon>Ranunculaceae</taxon>
        <taxon>Coptidoideae</taxon>
        <taxon>Coptis</taxon>
    </lineage>
</organism>
<dbReference type="AlphaFoldDB" id="A0A835HXH0"/>
<feature type="compositionally biased region" description="Low complexity" evidence="5">
    <location>
        <begin position="135"/>
        <end position="151"/>
    </location>
</feature>
<evidence type="ECO:0000313" key="9">
    <source>
        <dbReference type="Proteomes" id="UP000631114"/>
    </source>
</evidence>
<dbReference type="EMBL" id="JADFTS010000005">
    <property type="protein sequence ID" value="KAF9605098.1"/>
    <property type="molecule type" value="Genomic_DNA"/>
</dbReference>
<dbReference type="SUPFAM" id="SSF47699">
    <property type="entry name" value="Bifunctional inhibitor/lipid-transfer protein/seed storage 2S albumin"/>
    <property type="match status" value="1"/>
</dbReference>
<feature type="signal peptide" evidence="6">
    <location>
        <begin position="1"/>
        <end position="29"/>
    </location>
</feature>
<evidence type="ECO:0000259" key="7">
    <source>
        <dbReference type="SMART" id="SM00499"/>
    </source>
</evidence>
<reference evidence="8 9" key="1">
    <citation type="submission" date="2020-10" db="EMBL/GenBank/DDBJ databases">
        <title>The Coptis chinensis genome and diversification of protoberbering-type alkaloids.</title>
        <authorList>
            <person name="Wang B."/>
            <person name="Shu S."/>
            <person name="Song C."/>
            <person name="Liu Y."/>
        </authorList>
    </citation>
    <scope>NUCLEOTIDE SEQUENCE [LARGE SCALE GENOMIC DNA]</scope>
    <source>
        <strain evidence="8">HL-2020</strain>
        <tissue evidence="8">Leaf</tissue>
    </source>
</reference>
<sequence length="207" mass="21019">MEGFSFKFVAHIMILTLWVLEVLFVPAYGQGSTSCTASMVNSFAPCMNFITNGTTTSPTPACCNSLQSLTSASTDCACLILTGNVPFQLPINRTLAVSLPRACNGSSVPLQCKALGAPVAAPAPVSFGTLPPLPSAASPSDGPGASDPVSPTSEPQTPSVRSPSLLPPGTTSPGVRPVVPNSAAIVSTASLPSVLLLVLGATFLNYN</sequence>
<gene>
    <name evidence="8" type="ORF">IFM89_013768</name>
</gene>
<protein>
    <recommendedName>
        <fullName evidence="7">Bifunctional inhibitor/plant lipid transfer protein/seed storage helical domain-containing protein</fullName>
    </recommendedName>
</protein>
<feature type="compositionally biased region" description="Polar residues" evidence="5">
    <location>
        <begin position="152"/>
        <end position="161"/>
    </location>
</feature>
<keyword evidence="3" id="KW-1015">Disulfide bond</keyword>
<keyword evidence="2 6" id="KW-0732">Signal</keyword>
<dbReference type="Proteomes" id="UP000631114">
    <property type="component" value="Unassembled WGS sequence"/>
</dbReference>
<evidence type="ECO:0000256" key="2">
    <source>
        <dbReference type="ARBA" id="ARBA00022729"/>
    </source>
</evidence>
<dbReference type="Gene3D" id="1.10.110.10">
    <property type="entry name" value="Plant lipid-transfer and hydrophobic proteins"/>
    <property type="match status" value="1"/>
</dbReference>